<feature type="region of interest" description="Disordered" evidence="1">
    <location>
        <begin position="405"/>
        <end position="431"/>
    </location>
</feature>
<comment type="caution">
    <text evidence="3">The sequence shown here is derived from an EMBL/GenBank/DDBJ whole genome shotgun (WGS) entry which is preliminary data.</text>
</comment>
<evidence type="ECO:0000313" key="3">
    <source>
        <dbReference type="EMBL" id="MCZ0856662.1"/>
    </source>
</evidence>
<gene>
    <name evidence="3" type="ORF">OHJ16_01175</name>
</gene>
<evidence type="ECO:0000256" key="1">
    <source>
        <dbReference type="SAM" id="MobiDB-lite"/>
    </source>
</evidence>
<keyword evidence="2" id="KW-1133">Transmembrane helix</keyword>
<protein>
    <recommendedName>
        <fullName evidence="5">DUF4179 domain-containing protein</fullName>
    </recommendedName>
</protein>
<name>A0ABT4I5X2_9ACTO</name>
<dbReference type="EMBL" id="JAPTMY010000002">
    <property type="protein sequence ID" value="MCZ0856662.1"/>
    <property type="molecule type" value="Genomic_DNA"/>
</dbReference>
<organism evidence="3 4">
    <name type="scientific">Actinomyces israelii</name>
    <dbReference type="NCBI Taxonomy" id="1659"/>
    <lineage>
        <taxon>Bacteria</taxon>
        <taxon>Bacillati</taxon>
        <taxon>Actinomycetota</taxon>
        <taxon>Actinomycetes</taxon>
        <taxon>Actinomycetales</taxon>
        <taxon>Actinomycetaceae</taxon>
        <taxon>Actinomyces</taxon>
    </lineage>
</organism>
<keyword evidence="4" id="KW-1185">Reference proteome</keyword>
<sequence length="543" mass="55598">MSGKTPVPSDHGVSEEPESESSAGDAMLADASAEPDTGDAETPVSELSAPPTVESASTPSASEESEASEEPEPSADDVVSALGPVPPPPADTEGPAGDATAALGPVPPPPAKTAALGSGPDPALAPVPPPPADTEGPAGDATAALGPVPLPPAPSVGSGATGAFSAVPMAGTPVPSAASGATGTFPMGLPAPAPHPAPMSPAVKKQLKVGFGALGLVLVLAIAGVVAVNILNSYRGPEKQVETYLRLIADGHAQEAGKMVDPGVPDGKRLLLTDEALGAATDRITAINVEKPDVDGDDDTARVTATFRLDGQKLEHTFSLSRGDKEYGLLDSWEMTDDADNALVNKVELSSSFDSLTIGGQEVPLSKGGGRVHGPYETEQYVYFGVYSISASESRAQYLTPDTTSLEAYPEGSGSSGGSPGSSTQTLSVGAEPTQELKDLVLDKVKQKTTDCTTPPSNMSSECPYALQSRYIAKMEVTTEAADVTIDSTMDFTSDRIVVTTTSSLSYSSSRPERNEFKFEGEIEWVEGQDEPNVTITGSTGVY</sequence>
<keyword evidence="2" id="KW-0472">Membrane</keyword>
<feature type="compositionally biased region" description="Pro residues" evidence="1">
    <location>
        <begin position="123"/>
        <end position="132"/>
    </location>
</feature>
<feature type="transmembrane region" description="Helical" evidence="2">
    <location>
        <begin position="209"/>
        <end position="231"/>
    </location>
</feature>
<evidence type="ECO:0008006" key="5">
    <source>
        <dbReference type="Google" id="ProtNLM"/>
    </source>
</evidence>
<dbReference type="Proteomes" id="UP001072034">
    <property type="component" value="Unassembled WGS sequence"/>
</dbReference>
<reference evidence="3" key="1">
    <citation type="submission" date="2022-10" db="EMBL/GenBank/DDBJ databases">
        <title>Genome sequence of Actinomyces israelii ATCC 10048.</title>
        <authorList>
            <person name="Watt R.M."/>
            <person name="Tong W.M."/>
        </authorList>
    </citation>
    <scope>NUCLEOTIDE SEQUENCE</scope>
    <source>
        <strain evidence="3">ATCC 10048</strain>
    </source>
</reference>
<keyword evidence="2" id="KW-0812">Transmembrane</keyword>
<evidence type="ECO:0000256" key="2">
    <source>
        <dbReference type="SAM" id="Phobius"/>
    </source>
</evidence>
<dbReference type="RefSeq" id="WP_268916392.1">
    <property type="nucleotide sequence ID" value="NZ_CP124548.1"/>
</dbReference>
<accession>A0ABT4I5X2</accession>
<evidence type="ECO:0000313" key="4">
    <source>
        <dbReference type="Proteomes" id="UP001072034"/>
    </source>
</evidence>
<feature type="compositionally biased region" description="Low complexity" evidence="1">
    <location>
        <begin position="48"/>
        <end position="62"/>
    </location>
</feature>
<feature type="compositionally biased region" description="Low complexity" evidence="1">
    <location>
        <begin position="133"/>
        <end position="146"/>
    </location>
</feature>
<proteinExistence type="predicted"/>
<feature type="region of interest" description="Disordered" evidence="1">
    <location>
        <begin position="1"/>
        <end position="146"/>
    </location>
</feature>
<feature type="compositionally biased region" description="Acidic residues" evidence="1">
    <location>
        <begin position="63"/>
        <end position="75"/>
    </location>
</feature>